<name>A0A146JYJ4_9EUKA</name>
<protein>
    <submittedName>
        <fullName evidence="1">Uncharacterized protein</fullName>
    </submittedName>
</protein>
<sequence length="388" mass="46056">SNICWLLLRKMPDLKIIALFHKSQYCCQTLNIGTAENIRIFNIPSTYSYQQMLQDIKFNPMIINNDVYPYEAMEGENGVMLFNPQIPSGPNAFLRHYPDQQFIFMAVTQKNADQIMPRLIQFFHQYEIISKIKASYQQTKTLIYYDETVLTINHQPVTYLQSRQETFKETLLFVQLPTDDADFEFNLQELTAIQKRFQNINLVVEILDKPQNFLNKNYFLQFLTIIQQQTNQKQFQAIYKQETTQHVFYNTDEINQFLVSKSEVDEDKHFLVFQKQIILFGHTINKGFLTTRFDYYMFSFLSKDLYQQKVNELEKLNCVSNMIVITNFQVEHSFLQVVFDNLFYENVKKMQGGGRRELNFLYNSNFDLVEDQASLVCILEYLNLRENG</sequence>
<dbReference type="AlphaFoldDB" id="A0A146JYJ4"/>
<organism evidence="1">
    <name type="scientific">Trepomonas sp. PC1</name>
    <dbReference type="NCBI Taxonomy" id="1076344"/>
    <lineage>
        <taxon>Eukaryota</taxon>
        <taxon>Metamonada</taxon>
        <taxon>Diplomonadida</taxon>
        <taxon>Hexamitidae</taxon>
        <taxon>Hexamitinae</taxon>
        <taxon>Trepomonas</taxon>
    </lineage>
</organism>
<proteinExistence type="predicted"/>
<feature type="non-terminal residue" evidence="1">
    <location>
        <position position="388"/>
    </location>
</feature>
<evidence type="ECO:0000313" key="1">
    <source>
        <dbReference type="EMBL" id="JAP89258.1"/>
    </source>
</evidence>
<feature type="non-terminal residue" evidence="1">
    <location>
        <position position="1"/>
    </location>
</feature>
<dbReference type="EMBL" id="GDID01007348">
    <property type="protein sequence ID" value="JAP89258.1"/>
    <property type="molecule type" value="Transcribed_RNA"/>
</dbReference>
<gene>
    <name evidence="1" type="ORF">TPC1_31247</name>
</gene>
<reference evidence="1" key="1">
    <citation type="submission" date="2015-07" db="EMBL/GenBank/DDBJ databases">
        <title>Adaptation to a free-living lifestyle via gene acquisitions in the diplomonad Trepomonas sp. PC1.</title>
        <authorList>
            <person name="Xu F."/>
            <person name="Jerlstrom-Hultqvist J."/>
            <person name="Kolisko M."/>
            <person name="Simpson A.G.B."/>
            <person name="Roger A.J."/>
            <person name="Svard S.G."/>
            <person name="Andersson J.O."/>
        </authorList>
    </citation>
    <scope>NUCLEOTIDE SEQUENCE</scope>
    <source>
        <strain evidence="1">PC1</strain>
    </source>
</reference>
<accession>A0A146JYJ4</accession>